<keyword evidence="2" id="KW-0677">Repeat</keyword>
<gene>
    <name evidence="4" type="primary">KAFR0B00450</name>
    <name evidence="4" type="ORF">KAFR_0B00450</name>
</gene>
<dbReference type="SMART" id="SM00320">
    <property type="entry name" value="WD40"/>
    <property type="match status" value="3"/>
</dbReference>
<evidence type="ECO:0000256" key="2">
    <source>
        <dbReference type="ARBA" id="ARBA00022737"/>
    </source>
</evidence>
<dbReference type="GO" id="GO:0042273">
    <property type="term" value="P:ribosomal large subunit biogenesis"/>
    <property type="evidence" value="ECO:0007669"/>
    <property type="project" value="EnsemblFungi"/>
</dbReference>
<evidence type="ECO:0000256" key="1">
    <source>
        <dbReference type="ARBA" id="ARBA00022574"/>
    </source>
</evidence>
<protein>
    <recommendedName>
        <fullName evidence="6">WD repeat-containing protein JIP5</fullName>
    </recommendedName>
</protein>
<dbReference type="InterPro" id="IPR015943">
    <property type="entry name" value="WD40/YVTN_repeat-like_dom_sf"/>
</dbReference>
<sequence>MAKKNSKGAQQEEVSDALPLLEFRFDDPLFQMASHPELPIITMGFSNGYVYCYEYDAKSLAKLIETNHIAKKQDKTDEQTTFWKVVNVPEAIDDDDHLKLLWKTRRHKGSVRCMGIDHTGKFLFTIGTDNILKKADIMTGKVVKKSHIVHPQTKAEPKFAKMCLSSTHPLLLLGDESGNVFTVDSNSFELVNLISKIHGGDQINDIFHFDKRSAYKFISAGQTTLAYWDARVDNSNDVNETDELKKKVMLSDDQEDEVLCGAFVDPEVGDTIVCGMGEGILTIWKPEKNDLEDQLSRIKVSKDESIDCIIPTLQDDNCIWCGCSNGKLYKVDVKKSKIIEVRNHSSEDEVQFIDLDCEYRVISGGMDKVKIWNLTNEDDEEESIGDISDDDKSDPEEFSQDSGSDTDESSDMEDSDNSDGEEELVGLSKEELLAELDKDLVSEEEKEDEEQNGKKRAAKDDRKQTKKKKQQKTGLNNSHGIMKFEGL</sequence>
<dbReference type="InterPro" id="IPR036322">
    <property type="entry name" value="WD40_repeat_dom_sf"/>
</dbReference>
<dbReference type="InterPro" id="IPR051179">
    <property type="entry name" value="WD_repeat_multifunction"/>
</dbReference>
<organism evidence="4 5">
    <name type="scientific">Kazachstania africana (strain ATCC 22294 / BCRC 22015 / CBS 2517 / CECT 1963 / NBRC 1671 / NRRL Y-8276)</name>
    <name type="common">Yeast</name>
    <name type="synonym">Kluyveromyces africanus</name>
    <dbReference type="NCBI Taxonomy" id="1071382"/>
    <lineage>
        <taxon>Eukaryota</taxon>
        <taxon>Fungi</taxon>
        <taxon>Dikarya</taxon>
        <taxon>Ascomycota</taxon>
        <taxon>Saccharomycotina</taxon>
        <taxon>Saccharomycetes</taxon>
        <taxon>Saccharomycetales</taxon>
        <taxon>Saccharomycetaceae</taxon>
        <taxon>Kazachstania</taxon>
    </lineage>
</organism>
<dbReference type="RefSeq" id="XP_003955480.1">
    <property type="nucleotide sequence ID" value="XM_003955431.1"/>
</dbReference>
<proteinExistence type="predicted"/>
<dbReference type="STRING" id="1071382.H2APP5"/>
<dbReference type="EMBL" id="HE650822">
    <property type="protein sequence ID" value="CCF56345.1"/>
    <property type="molecule type" value="Genomic_DNA"/>
</dbReference>
<dbReference type="OrthoDB" id="2288928at2759"/>
<evidence type="ECO:0000256" key="3">
    <source>
        <dbReference type="SAM" id="MobiDB-lite"/>
    </source>
</evidence>
<feature type="region of interest" description="Disordered" evidence="3">
    <location>
        <begin position="373"/>
        <end position="487"/>
    </location>
</feature>
<feature type="compositionally biased region" description="Basic and acidic residues" evidence="3">
    <location>
        <begin position="428"/>
        <end position="443"/>
    </location>
</feature>
<dbReference type="InterPro" id="IPR001680">
    <property type="entry name" value="WD40_rpt"/>
</dbReference>
<name>H2APP5_KAZAF</name>
<dbReference type="HOGENOM" id="CLU_035623_0_0_1"/>
<dbReference type="PANTHER" id="PTHR19857">
    <property type="entry name" value="MITOCHONDRIAL DIVISION PROTEIN 1-RELATED"/>
    <property type="match status" value="1"/>
</dbReference>
<dbReference type="PANTHER" id="PTHR19857:SF8">
    <property type="entry name" value="ANGIO-ASSOCIATED MIGRATORY CELL PROTEIN"/>
    <property type="match status" value="1"/>
</dbReference>
<dbReference type="SUPFAM" id="SSF50978">
    <property type="entry name" value="WD40 repeat-like"/>
    <property type="match status" value="1"/>
</dbReference>
<keyword evidence="1" id="KW-0853">WD repeat</keyword>
<evidence type="ECO:0000313" key="5">
    <source>
        <dbReference type="Proteomes" id="UP000005220"/>
    </source>
</evidence>
<dbReference type="eggNOG" id="KOG2444">
    <property type="taxonomic scope" value="Eukaryota"/>
</dbReference>
<dbReference type="Gene3D" id="2.130.10.10">
    <property type="entry name" value="YVTN repeat-like/Quinoprotein amine dehydrogenase"/>
    <property type="match status" value="2"/>
</dbReference>
<keyword evidence="5" id="KW-1185">Reference proteome</keyword>
<dbReference type="FunCoup" id="H2APP5">
    <property type="interactions" value="135"/>
</dbReference>
<evidence type="ECO:0000313" key="4">
    <source>
        <dbReference type="EMBL" id="CCF56345.1"/>
    </source>
</evidence>
<dbReference type="GeneID" id="13884898"/>
<accession>H2APP5</accession>
<reference evidence="4 5" key="1">
    <citation type="journal article" date="2011" name="Proc. Natl. Acad. Sci. U.S.A.">
        <title>Evolutionary erosion of yeast sex chromosomes by mating-type switching accidents.</title>
        <authorList>
            <person name="Gordon J.L."/>
            <person name="Armisen D."/>
            <person name="Proux-Wera E."/>
            <person name="Oheigeartaigh S.S."/>
            <person name="Byrne K.P."/>
            <person name="Wolfe K.H."/>
        </authorList>
    </citation>
    <scope>NUCLEOTIDE SEQUENCE [LARGE SCALE GENOMIC DNA]</scope>
    <source>
        <strain evidence="5">ATCC 22294 / BCRC 22015 / CBS 2517 / CECT 1963 / NBRC 1671 / NRRL Y-8276</strain>
    </source>
</reference>
<dbReference type="Proteomes" id="UP000005220">
    <property type="component" value="Chromosome 2"/>
</dbReference>
<dbReference type="InParanoid" id="H2APP5"/>
<evidence type="ECO:0008006" key="6">
    <source>
        <dbReference type="Google" id="ProtNLM"/>
    </source>
</evidence>
<feature type="compositionally biased region" description="Acidic residues" evidence="3">
    <location>
        <begin position="376"/>
        <end position="424"/>
    </location>
</feature>
<dbReference type="AlphaFoldDB" id="H2APP5"/>
<dbReference type="KEGG" id="kaf:KAFR_0B00450"/>